<proteinExistence type="predicted"/>
<dbReference type="Proteomes" id="UP001058074">
    <property type="component" value="Unassembled WGS sequence"/>
</dbReference>
<accession>A0ACB5RD21</accession>
<sequence length="403" mass="47477">MDLIDLRKFDFDMFEVVSENDSELIFQGIELENGIYKSYVYIYYFTNKCVERINKVGIETAECGLHDNCILNNYLYTCLTKANSEGKEMYIYRISLTDGGIENLYCITKNAFVNILSDRYVLVNGNDYKIDKEHSDLEKELKGEYDYAILCDLEGKKEYKINDIRIASGIRDYFIPYSVDGSRYVVFEEAYMYDVELQEIFEKGIGKEDFYRNGYRESINIISLSKFAESVKSGCNVIPFKEIHKTELNAWTRYFGMDDENIYYRVMNFETKIEQIFLVDKRNFEKRILKSVKSDTDSSSYSYYNLCHNIKNKEIYEIIVVNKNKYIIKGIYKNSYNIVLDDVRESFQGVVGDYIITEFWTEDDNGDNYKDFVKIKNTKDNSVSIYEGTCTIIKDKLVLFKYL</sequence>
<dbReference type="EMBL" id="BROD01000001">
    <property type="protein sequence ID" value="GKX66661.1"/>
    <property type="molecule type" value="Genomic_DNA"/>
</dbReference>
<protein>
    <submittedName>
        <fullName evidence="1">Uncharacterized protein</fullName>
    </submittedName>
</protein>
<evidence type="ECO:0000313" key="1">
    <source>
        <dbReference type="EMBL" id="GKX66661.1"/>
    </source>
</evidence>
<gene>
    <name evidence="1" type="ORF">rsdtw13_19190</name>
</gene>
<evidence type="ECO:0000313" key="2">
    <source>
        <dbReference type="Proteomes" id="UP001058074"/>
    </source>
</evidence>
<keyword evidence="2" id="KW-1185">Reference proteome</keyword>
<reference evidence="1" key="1">
    <citation type="journal article" date="2025" name="Int. J. Syst. Evol. Microbiol.">
        <title>Inconstantimicrobium mannanitabidum sp. nov., a novel member of the family Clostridiaceae isolated from anoxic soil under the treatment of reductive soil disinfestation.</title>
        <authorList>
            <person name="Ueki A."/>
            <person name="Tonouchi A."/>
            <person name="Honma S."/>
            <person name="Kaku N."/>
            <person name="Ueki K."/>
        </authorList>
    </citation>
    <scope>NUCLEOTIDE SEQUENCE</scope>
    <source>
        <strain evidence="1">TW13</strain>
    </source>
</reference>
<comment type="caution">
    <text evidence="1">The sequence shown here is derived from an EMBL/GenBank/DDBJ whole genome shotgun (WGS) entry which is preliminary data.</text>
</comment>
<name>A0ACB5RD21_9CLOT</name>
<organism evidence="1 2">
    <name type="scientific">Inconstantimicrobium mannanitabidum</name>
    <dbReference type="NCBI Taxonomy" id="1604901"/>
    <lineage>
        <taxon>Bacteria</taxon>
        <taxon>Bacillati</taxon>
        <taxon>Bacillota</taxon>
        <taxon>Clostridia</taxon>
        <taxon>Eubacteriales</taxon>
        <taxon>Clostridiaceae</taxon>
        <taxon>Inconstantimicrobium</taxon>
    </lineage>
</organism>